<organism evidence="1 2">
    <name type="scientific">Dictyocaulus viviparus</name>
    <name type="common">Bovine lungworm</name>
    <dbReference type="NCBI Taxonomy" id="29172"/>
    <lineage>
        <taxon>Eukaryota</taxon>
        <taxon>Metazoa</taxon>
        <taxon>Ecdysozoa</taxon>
        <taxon>Nematoda</taxon>
        <taxon>Chromadorea</taxon>
        <taxon>Rhabditida</taxon>
        <taxon>Rhabditina</taxon>
        <taxon>Rhabditomorpha</taxon>
        <taxon>Strongyloidea</taxon>
        <taxon>Metastrongylidae</taxon>
        <taxon>Dictyocaulus</taxon>
    </lineage>
</organism>
<reference evidence="2" key="2">
    <citation type="journal article" date="2016" name="Sci. Rep.">
        <title>Dictyocaulus viviparus genome, variome and transcriptome elucidate lungworm biology and support future intervention.</title>
        <authorList>
            <person name="McNulty S.N."/>
            <person name="Strube C."/>
            <person name="Rosa B.A."/>
            <person name="Martin J.C."/>
            <person name="Tyagi R."/>
            <person name="Choi Y.J."/>
            <person name="Wang Q."/>
            <person name="Hallsworth Pepin K."/>
            <person name="Zhang X."/>
            <person name="Ozersky P."/>
            <person name="Wilson R.K."/>
            <person name="Sternberg P.W."/>
            <person name="Gasser R.B."/>
            <person name="Mitreva M."/>
        </authorList>
    </citation>
    <scope>NUCLEOTIDE SEQUENCE [LARGE SCALE GENOMIC DNA]</scope>
    <source>
        <strain evidence="2">HannoverDv2000</strain>
    </source>
</reference>
<protein>
    <submittedName>
        <fullName evidence="1">Uncharacterized protein</fullName>
    </submittedName>
</protein>
<accession>A0A0D8X760</accession>
<evidence type="ECO:0000313" key="2">
    <source>
        <dbReference type="Proteomes" id="UP000053766"/>
    </source>
</evidence>
<dbReference type="AlphaFoldDB" id="A0A0D8X760"/>
<name>A0A0D8X760_DICVI</name>
<sequence>MKDCELKKISVANAYEKSSSYPNTIKSYLITVCQKLDMSHTFERNGSLSQAQNFERMQALLHQLGDMVSSIDENMIETSRGYDSGVAGSNRSFVTGTGGVVTRSMARQYKSRQSRQPRQADTGIKKMQDIIKQIEQILSRTITEMSETPRERDGEAAVVKERLIKNAVDAATQSLLCAGIQSFEDPNEIVSRLTKAVLEACKRQQESESQQQFGHHPKQQPHVLEQLQPQQPDHEQYNHLQRLDLLEESLMNSFRAYLVALLKVLPPSLHCPANHKP</sequence>
<proteinExistence type="predicted"/>
<evidence type="ECO:0000313" key="1">
    <source>
        <dbReference type="EMBL" id="KJH40375.1"/>
    </source>
</evidence>
<keyword evidence="2" id="KW-1185">Reference proteome</keyword>
<gene>
    <name evidence="1" type="ORF">DICVIV_13674</name>
</gene>
<dbReference type="EMBL" id="KN717280">
    <property type="protein sequence ID" value="KJH40375.1"/>
    <property type="molecule type" value="Genomic_DNA"/>
</dbReference>
<reference evidence="1 2" key="1">
    <citation type="submission" date="2013-11" db="EMBL/GenBank/DDBJ databases">
        <title>Draft genome of the bovine lungworm Dictyocaulus viviparus.</title>
        <authorList>
            <person name="Mitreva M."/>
        </authorList>
    </citation>
    <scope>NUCLEOTIDE SEQUENCE [LARGE SCALE GENOMIC DNA]</scope>
    <source>
        <strain evidence="1 2">HannoverDv2000</strain>
    </source>
</reference>
<dbReference type="Proteomes" id="UP000053766">
    <property type="component" value="Unassembled WGS sequence"/>
</dbReference>